<dbReference type="InterPro" id="IPR036890">
    <property type="entry name" value="HATPase_C_sf"/>
</dbReference>
<dbReference type="NCBIfam" id="NF047352">
    <property type="entry name" value="P_loop_sacsin"/>
    <property type="match status" value="1"/>
</dbReference>
<feature type="compositionally biased region" description="Polar residues" evidence="1">
    <location>
        <begin position="1233"/>
        <end position="1250"/>
    </location>
</feature>
<organism evidence="2 3">
    <name type="scientific">Taphrina deformans (strain PYCC 5710 / ATCC 11124 / CBS 356.35 / IMI 108563 / JCM 9778 / NBRC 8474)</name>
    <name type="common">Peach leaf curl fungus</name>
    <name type="synonym">Lalaria deformans</name>
    <dbReference type="NCBI Taxonomy" id="1097556"/>
    <lineage>
        <taxon>Eukaryota</taxon>
        <taxon>Fungi</taxon>
        <taxon>Dikarya</taxon>
        <taxon>Ascomycota</taxon>
        <taxon>Taphrinomycotina</taxon>
        <taxon>Taphrinomycetes</taxon>
        <taxon>Taphrinales</taxon>
        <taxon>Taphrinaceae</taxon>
        <taxon>Taphrina</taxon>
    </lineage>
</organism>
<dbReference type="EMBL" id="CAHR02000197">
    <property type="protein sequence ID" value="CCG84052.1"/>
    <property type="molecule type" value="Genomic_DNA"/>
</dbReference>
<dbReference type="Gene3D" id="3.30.565.10">
    <property type="entry name" value="Histidine kinase-like ATPase, C-terminal domain"/>
    <property type="match status" value="1"/>
</dbReference>
<reference evidence="2 3" key="1">
    <citation type="journal article" date="2013" name="MBio">
        <title>Genome sequencing of the plant pathogen Taphrina deformans, the causal agent of peach leaf curl.</title>
        <authorList>
            <person name="Cisse O.H."/>
            <person name="Almeida J.M.G.C.F."/>
            <person name="Fonseca A."/>
            <person name="Kumar A.A."/>
            <person name="Salojaervi J."/>
            <person name="Overmyer K."/>
            <person name="Hauser P.M."/>
            <person name="Pagni M."/>
        </authorList>
    </citation>
    <scope>NUCLEOTIDE SEQUENCE [LARGE SCALE GENOMIC DNA]</scope>
    <source>
        <strain evidence="3">PYCC 5710 / ATCC 11124 / CBS 356.35 / IMI 108563 / JCM 9778 / NBRC 8474</strain>
    </source>
</reference>
<dbReference type="SUPFAM" id="SSF55874">
    <property type="entry name" value="ATPase domain of HSP90 chaperone/DNA topoisomerase II/histidine kinase"/>
    <property type="match status" value="1"/>
</dbReference>
<name>R4XEF9_TAPDE</name>
<dbReference type="STRING" id="1097556.R4XEF9"/>
<evidence type="ECO:0000313" key="3">
    <source>
        <dbReference type="Proteomes" id="UP000013776"/>
    </source>
</evidence>
<dbReference type="PANTHER" id="PTHR32387:SF0">
    <property type="entry name" value="PROTEIN NO VEIN"/>
    <property type="match status" value="1"/>
</dbReference>
<feature type="region of interest" description="Disordered" evidence="1">
    <location>
        <begin position="1349"/>
        <end position="1400"/>
    </location>
</feature>
<feature type="compositionally biased region" description="Basic and acidic residues" evidence="1">
    <location>
        <begin position="1386"/>
        <end position="1400"/>
    </location>
</feature>
<dbReference type="PANTHER" id="PTHR32387">
    <property type="entry name" value="WU:FJ29H11"/>
    <property type="match status" value="1"/>
</dbReference>
<keyword evidence="3" id="KW-1185">Reference proteome</keyword>
<dbReference type="InterPro" id="IPR052957">
    <property type="entry name" value="Auxin_embryo_med"/>
</dbReference>
<gene>
    <name evidence="2" type="ORF">TAPDE_004424</name>
</gene>
<evidence type="ECO:0000256" key="1">
    <source>
        <dbReference type="SAM" id="MobiDB-lite"/>
    </source>
</evidence>
<proteinExistence type="predicted"/>
<dbReference type="eggNOG" id="ENOG502QQIR">
    <property type="taxonomic scope" value="Eukaryota"/>
</dbReference>
<comment type="caution">
    <text evidence="2">The sequence shown here is derived from an EMBL/GenBank/DDBJ whole genome shotgun (WGS) entry which is preliminary data.</text>
</comment>
<dbReference type="OrthoDB" id="1262810at2759"/>
<sequence length="1504" mass="170877">MNTNNFHLIFELIQNADGQCGAAISYAKLTAIDVIYPENVMPTLTINLSFDNKIVFEGNQMPFTEKNFNALCDAGLSSKRGDADTTGEKGLGFKAVFKVCDTVYIRSAGLSFSLSREGLGMIRPTWVPDDDFPVPLSNFVFQHTYIVLVFSDATVFKPHLKTKLLQDIRSMSSQTILFLRKLSIIKIVDRNGWQRQVIKGTNCPQQPSIKELKIIISSDKESGTKLIQSFFVVHEYKISNMPPEEKRHGQKSTVIQFAFPCAQVKNHWCPRTDLRSLKIFAFLPLCESPFKFSINADWVTATNREDFLHDNDWNLHILDALPELLWRSVQIFLKDHPEDLRFSCLRYIPGSNAPKGARTTEKHIDCSTDIFRRVAWQMISILQSSKCVLASDLALVKPSECLALRSEFSFKGRPILSLPNQIFAHKSYVEEDFVHLRTLGCMAFGKQNFLDSSETLSDEDLKARFAEHGAAWFLCFFKALASQVRWTDKQLERFRMLSLIPSTSAAAGSRYILTRPREQNLFLPSNNSELQETFEELDPDLIFVKLKSPGSTADIERFLTEKLHIKDATIGNVSQFLTNLHREAGSGEVVRSSSQILKHMSFWNLHRSEVDFGGSVRANMSVLTTTGRLRPLRKTLYDPSGSLESILSTSKDVFFLSRDLGTNQQLVEFLFECGLSVLPPLGSAPQLYLASNQGTALSFLQLLRWCLQEDPARSAANQAASRKILERYLEDKNFVAQMSRLKCLCKDGQYRQLKDTLFESRALKHEIDPALFLQLDSKHEKSYRKILKSFGVRFDLDLRHRLKVLEDLSNEQSTDNAKIMQAYKALEKELRKAQPLGIDVRKTFEQTPLLFRPDNSSWVKLNHDVYWGISSNLNLSAEDISHVFLLSRRYDEMRGLFHIKLGVPDFGLHDTRKLIEHRVARADTDAIVPDSLKQLLAHLFECYAQWLVLNIGQETAWLLDIFSLPVFLSGGRLRKNDGTLFFPDEFEVGKKLARKGIHILDVEESNIPTWRDIVTFINEKSTGTPIRFVSNMIIRDFSALGPRLYDEKQTATLRDHIPDIVRYIFHKSGRVSAEEAMERLCACFIFTVQSVFETIYLEVDDMPRIQLDAVAVSCMVEKTRNATRILLSSDDLDTSRSIENQIRLLRDLQKYLGQKDDFREFLVLIWQKPRVAIDHYMKGQSISSIPDELAKNMVCTLVEEQSDAVNAVGRHEESPRQGSLLENPIQCQHSAEVQNNSNRASKSESTGSDTVSHDGSLEQDDIDLRTVPLFRQADDLESEDERANDKNRFPVPSADDNYHAENRISHAADDNNEVNDNGDIATHDFLQADEPSEIEAERVHLKQQELFGLMNPVQERTRNNPDESGTQVGGLSRGSNPDAEEAGSGRGRELEEAEEDIRRVRHREDSTDVFGPRFEVDHACDIQSGARCSALDLQDHPAKRHKGLTPSDEIIDRLRRTGHTVKEGLLILENDISGVHETAYTQLRACLDHIRDLSNIDELMSTIV</sequence>
<evidence type="ECO:0000313" key="2">
    <source>
        <dbReference type="EMBL" id="CCG84052.1"/>
    </source>
</evidence>
<dbReference type="Proteomes" id="UP000013776">
    <property type="component" value="Unassembled WGS sequence"/>
</dbReference>
<dbReference type="VEuPathDB" id="FungiDB:TAPDE_004424"/>
<feature type="region of interest" description="Disordered" evidence="1">
    <location>
        <begin position="1233"/>
        <end position="1298"/>
    </location>
</feature>
<protein>
    <submittedName>
        <fullName evidence="2">Uncharacterized protein</fullName>
    </submittedName>
</protein>
<accession>R4XEF9</accession>